<dbReference type="AlphaFoldDB" id="A0A834JWX3"/>
<name>A0A834JWX3_VESPE</name>
<evidence type="ECO:0000313" key="2">
    <source>
        <dbReference type="Proteomes" id="UP000600918"/>
    </source>
</evidence>
<sequence>MLLGKQLSENASVAEPNEKVRGYLPDYSARRLRLFRKCRLQGLTLTTGNQRLADSNPSFASQIVKMDFRQGSPTVERTNRSPMKILLAACKI</sequence>
<organism evidence="1 2">
    <name type="scientific">Vespula pensylvanica</name>
    <name type="common">Western yellow jacket</name>
    <name type="synonym">Wasp</name>
    <dbReference type="NCBI Taxonomy" id="30213"/>
    <lineage>
        <taxon>Eukaryota</taxon>
        <taxon>Metazoa</taxon>
        <taxon>Ecdysozoa</taxon>
        <taxon>Arthropoda</taxon>
        <taxon>Hexapoda</taxon>
        <taxon>Insecta</taxon>
        <taxon>Pterygota</taxon>
        <taxon>Neoptera</taxon>
        <taxon>Endopterygota</taxon>
        <taxon>Hymenoptera</taxon>
        <taxon>Apocrita</taxon>
        <taxon>Aculeata</taxon>
        <taxon>Vespoidea</taxon>
        <taxon>Vespidae</taxon>
        <taxon>Vespinae</taxon>
        <taxon>Vespula</taxon>
    </lineage>
</organism>
<gene>
    <name evidence="1" type="ORF">H0235_017004</name>
</gene>
<evidence type="ECO:0000313" key="1">
    <source>
        <dbReference type="EMBL" id="KAF7394409.1"/>
    </source>
</evidence>
<protein>
    <submittedName>
        <fullName evidence="1">Uncharacterized protein</fullName>
    </submittedName>
</protein>
<dbReference type="Proteomes" id="UP000600918">
    <property type="component" value="Unassembled WGS sequence"/>
</dbReference>
<comment type="caution">
    <text evidence="1">The sequence shown here is derived from an EMBL/GenBank/DDBJ whole genome shotgun (WGS) entry which is preliminary data.</text>
</comment>
<dbReference type="EMBL" id="JACSDY010000021">
    <property type="protein sequence ID" value="KAF7394409.1"/>
    <property type="molecule type" value="Genomic_DNA"/>
</dbReference>
<keyword evidence="2" id="KW-1185">Reference proteome</keyword>
<proteinExistence type="predicted"/>
<reference evidence="1" key="1">
    <citation type="journal article" date="2020" name="G3 (Bethesda)">
        <title>High-Quality Assemblies for Three Invasive Social Wasps from the &lt;i&gt;Vespula&lt;/i&gt; Genus.</title>
        <authorList>
            <person name="Harrop T.W.R."/>
            <person name="Guhlin J."/>
            <person name="McLaughlin G.M."/>
            <person name="Permina E."/>
            <person name="Stockwell P."/>
            <person name="Gilligan J."/>
            <person name="Le Lec M.F."/>
            <person name="Gruber M.A.M."/>
            <person name="Quinn O."/>
            <person name="Lovegrove M."/>
            <person name="Duncan E.J."/>
            <person name="Remnant E.J."/>
            <person name="Van Eeckhoven J."/>
            <person name="Graham B."/>
            <person name="Knapp R.A."/>
            <person name="Langford K.W."/>
            <person name="Kronenberg Z."/>
            <person name="Press M.O."/>
            <person name="Eacker S.M."/>
            <person name="Wilson-Rankin E.E."/>
            <person name="Purcell J."/>
            <person name="Lester P.J."/>
            <person name="Dearden P.K."/>
        </authorList>
    </citation>
    <scope>NUCLEOTIDE SEQUENCE</scope>
    <source>
        <strain evidence="1">Volc-1</strain>
    </source>
</reference>
<accession>A0A834JWX3</accession>